<feature type="region of interest" description="Disordered" evidence="9">
    <location>
        <begin position="1"/>
        <end position="27"/>
    </location>
</feature>
<dbReference type="CDD" id="cd04187">
    <property type="entry name" value="DPM1_like_bac"/>
    <property type="match status" value="1"/>
</dbReference>
<keyword evidence="2" id="KW-1003">Cell membrane</keyword>
<evidence type="ECO:0000256" key="6">
    <source>
        <dbReference type="ARBA" id="ARBA00022989"/>
    </source>
</evidence>
<keyword evidence="3 12" id="KW-0328">Glycosyltransferase</keyword>
<protein>
    <submittedName>
        <fullName evidence="12">Glycosyltransferase family 2 protein</fullName>
        <ecNumber evidence="12">2.4.-.-</ecNumber>
    </submittedName>
</protein>
<dbReference type="InterPro" id="IPR001173">
    <property type="entry name" value="Glyco_trans_2-like"/>
</dbReference>
<gene>
    <name evidence="12" type="ORF">Q4535_03270</name>
</gene>
<evidence type="ECO:0000256" key="9">
    <source>
        <dbReference type="SAM" id="MobiDB-lite"/>
    </source>
</evidence>
<dbReference type="EMBL" id="JAUORK010000003">
    <property type="protein sequence ID" value="MDO6671131.1"/>
    <property type="molecule type" value="Genomic_DNA"/>
</dbReference>
<dbReference type="Gene3D" id="3.90.550.10">
    <property type="entry name" value="Spore Coat Polysaccharide Biosynthesis Protein SpsA, Chain A"/>
    <property type="match status" value="1"/>
</dbReference>
<keyword evidence="7 10" id="KW-0472">Membrane</keyword>
<evidence type="ECO:0000313" key="13">
    <source>
        <dbReference type="Proteomes" id="UP001170481"/>
    </source>
</evidence>
<dbReference type="InterPro" id="IPR029044">
    <property type="entry name" value="Nucleotide-diphossugar_trans"/>
</dbReference>
<evidence type="ECO:0000259" key="11">
    <source>
        <dbReference type="Pfam" id="PF00535"/>
    </source>
</evidence>
<evidence type="ECO:0000313" key="12">
    <source>
        <dbReference type="EMBL" id="MDO6671131.1"/>
    </source>
</evidence>
<dbReference type="Pfam" id="PF00535">
    <property type="entry name" value="Glycos_transf_2"/>
    <property type="match status" value="1"/>
</dbReference>
<feature type="region of interest" description="Disordered" evidence="9">
    <location>
        <begin position="344"/>
        <end position="380"/>
    </location>
</feature>
<feature type="transmembrane region" description="Helical" evidence="10">
    <location>
        <begin position="263"/>
        <end position="284"/>
    </location>
</feature>
<evidence type="ECO:0000256" key="8">
    <source>
        <dbReference type="ARBA" id="ARBA00038152"/>
    </source>
</evidence>
<comment type="similarity">
    <text evidence="8">Belongs to the glycosyltransferase 2 family. GtrB subfamily.</text>
</comment>
<dbReference type="RefSeq" id="WP_303592905.1">
    <property type="nucleotide sequence ID" value="NZ_JAUORK010000003.1"/>
</dbReference>
<dbReference type="InterPro" id="IPR050256">
    <property type="entry name" value="Glycosyltransferase_2"/>
</dbReference>
<accession>A0AAP4TY45</accession>
<proteinExistence type="inferred from homology"/>
<dbReference type="GO" id="GO:0005886">
    <property type="term" value="C:plasma membrane"/>
    <property type="evidence" value="ECO:0007669"/>
    <property type="project" value="UniProtKB-SubCell"/>
</dbReference>
<name>A0AAP4TY45_9GAMM</name>
<dbReference type="AlphaFoldDB" id="A0AAP4TY45"/>
<comment type="caution">
    <text evidence="12">The sequence shown here is derived from an EMBL/GenBank/DDBJ whole genome shotgun (WGS) entry which is preliminary data.</text>
</comment>
<reference evidence="12" key="1">
    <citation type="submission" date="2023-07" db="EMBL/GenBank/DDBJ databases">
        <title>Genome content predicts the carbon catabolic preferences of heterotrophic bacteria.</title>
        <authorList>
            <person name="Gralka M."/>
        </authorList>
    </citation>
    <scope>NUCLEOTIDE SEQUENCE</scope>
    <source>
        <strain evidence="12">C2R13</strain>
    </source>
</reference>
<evidence type="ECO:0000256" key="2">
    <source>
        <dbReference type="ARBA" id="ARBA00022475"/>
    </source>
</evidence>
<dbReference type="SUPFAM" id="SSF53448">
    <property type="entry name" value="Nucleotide-diphospho-sugar transferases"/>
    <property type="match status" value="1"/>
</dbReference>
<dbReference type="PANTHER" id="PTHR48090">
    <property type="entry name" value="UNDECAPRENYL-PHOSPHATE 4-DEOXY-4-FORMAMIDO-L-ARABINOSE TRANSFERASE-RELATED"/>
    <property type="match status" value="1"/>
</dbReference>
<evidence type="ECO:0000256" key="4">
    <source>
        <dbReference type="ARBA" id="ARBA00022679"/>
    </source>
</evidence>
<evidence type="ECO:0000256" key="7">
    <source>
        <dbReference type="ARBA" id="ARBA00023136"/>
    </source>
</evidence>
<evidence type="ECO:0000256" key="3">
    <source>
        <dbReference type="ARBA" id="ARBA00022676"/>
    </source>
</evidence>
<dbReference type="PANTHER" id="PTHR48090:SF1">
    <property type="entry name" value="PROPHAGE BACTOPRENOL GLUCOSYL TRANSFERASE HOMOLOG"/>
    <property type="match status" value="1"/>
</dbReference>
<sequence>MRSSADASCGQASGRQSSTSSGHIPRDMSRRLSGDWVLSLVVPVMNEEETIGLFLEAIEKTLGSQVPHLEVLFVDDGSTDGTLACLEAAAAGDARVRYLSLTRNFGKEAAMSAGIEQARGDAIVPMDVDLQDPPEVILEFISQWQAGYDMVYGVRAARHEDTATKRKTAGWFYRVFNRLTFTEIPRDAGDFRLLDRRVVEALRRLPERNRFMKGLFSWPGYRSVGVTYQRPSRTAGTTKFNYWKLWNFALDGVVSFSTWPLRVWTYIGSVVAALSFLYILVIISKTVLFGADAPGYASLMVAILFFGGMQLISIGVLGEYLGRLFMETKQRPLYLIDHDSLHDSPPGSVSPDRGLDSGLSTARVVRGASRDAARGESLER</sequence>
<keyword evidence="6 10" id="KW-1133">Transmembrane helix</keyword>
<keyword evidence="4 12" id="KW-0808">Transferase</keyword>
<evidence type="ECO:0000256" key="5">
    <source>
        <dbReference type="ARBA" id="ARBA00022692"/>
    </source>
</evidence>
<dbReference type="Proteomes" id="UP001170481">
    <property type="component" value="Unassembled WGS sequence"/>
</dbReference>
<feature type="compositionally biased region" description="Polar residues" evidence="9">
    <location>
        <begin position="1"/>
        <end position="22"/>
    </location>
</feature>
<dbReference type="FunFam" id="3.90.550.10:FF:000079">
    <property type="entry name" value="Probable glycosyl transferase"/>
    <property type="match status" value="1"/>
</dbReference>
<dbReference type="GO" id="GO:0016757">
    <property type="term" value="F:glycosyltransferase activity"/>
    <property type="evidence" value="ECO:0007669"/>
    <property type="project" value="UniProtKB-KW"/>
</dbReference>
<dbReference type="EC" id="2.4.-.-" evidence="12"/>
<evidence type="ECO:0000256" key="1">
    <source>
        <dbReference type="ARBA" id="ARBA00004651"/>
    </source>
</evidence>
<organism evidence="12 13">
    <name type="scientific">Cobetia amphilecti</name>
    <dbReference type="NCBI Taxonomy" id="1055104"/>
    <lineage>
        <taxon>Bacteria</taxon>
        <taxon>Pseudomonadati</taxon>
        <taxon>Pseudomonadota</taxon>
        <taxon>Gammaproteobacteria</taxon>
        <taxon>Oceanospirillales</taxon>
        <taxon>Halomonadaceae</taxon>
        <taxon>Cobetia</taxon>
    </lineage>
</organism>
<comment type="subcellular location">
    <subcellularLocation>
        <location evidence="1">Cell membrane</location>
        <topology evidence="1">Multi-pass membrane protein</topology>
    </subcellularLocation>
</comment>
<feature type="domain" description="Glycosyltransferase 2-like" evidence="11">
    <location>
        <begin position="39"/>
        <end position="202"/>
    </location>
</feature>
<feature type="transmembrane region" description="Helical" evidence="10">
    <location>
        <begin position="296"/>
        <end position="321"/>
    </location>
</feature>
<keyword evidence="5 10" id="KW-0812">Transmembrane</keyword>
<feature type="compositionally biased region" description="Basic and acidic residues" evidence="9">
    <location>
        <begin position="368"/>
        <end position="380"/>
    </location>
</feature>
<evidence type="ECO:0000256" key="10">
    <source>
        <dbReference type="SAM" id="Phobius"/>
    </source>
</evidence>